<dbReference type="InterPro" id="IPR036737">
    <property type="entry name" value="OmpA-like_sf"/>
</dbReference>
<evidence type="ECO:0000256" key="1">
    <source>
        <dbReference type="PROSITE-ProRule" id="PRU00473"/>
    </source>
</evidence>
<keyword evidence="1" id="KW-0472">Membrane</keyword>
<dbReference type="Gene3D" id="3.30.1330.60">
    <property type="entry name" value="OmpA-like domain"/>
    <property type="match status" value="1"/>
</dbReference>
<dbReference type="Proteomes" id="UP001055286">
    <property type="component" value="Unassembled WGS sequence"/>
</dbReference>
<dbReference type="PANTHER" id="PTHR30329:SF21">
    <property type="entry name" value="LIPOPROTEIN YIAD-RELATED"/>
    <property type="match status" value="1"/>
</dbReference>
<dbReference type="EMBL" id="BPQJ01000001">
    <property type="protein sequence ID" value="GJD60116.1"/>
    <property type="molecule type" value="Genomic_DNA"/>
</dbReference>
<reference evidence="4" key="1">
    <citation type="journal article" date="2016" name="Front. Microbiol.">
        <title>Genome Sequence of the Piezophilic, Mesophilic Sulfate-Reducing Bacterium Desulfovibrio indicus J2T.</title>
        <authorList>
            <person name="Cao J."/>
            <person name="Maignien L."/>
            <person name="Shao Z."/>
            <person name="Alain K."/>
            <person name="Jebbar M."/>
        </authorList>
    </citation>
    <scope>NUCLEOTIDE SEQUENCE</scope>
    <source>
        <strain evidence="4">JCM 32048</strain>
    </source>
</reference>
<dbReference type="InterPro" id="IPR006665">
    <property type="entry name" value="OmpA-like"/>
</dbReference>
<evidence type="ECO:0000259" key="3">
    <source>
        <dbReference type="PROSITE" id="PS51123"/>
    </source>
</evidence>
<feature type="domain" description="OmpA-like" evidence="3">
    <location>
        <begin position="262"/>
        <end position="387"/>
    </location>
</feature>
<protein>
    <submittedName>
        <fullName evidence="4">Peptidoglycan-associated lipoprotein</fullName>
    </submittedName>
</protein>
<keyword evidence="4" id="KW-0449">Lipoprotein</keyword>
<dbReference type="PANTHER" id="PTHR30329">
    <property type="entry name" value="STATOR ELEMENT OF FLAGELLAR MOTOR COMPLEX"/>
    <property type="match status" value="1"/>
</dbReference>
<dbReference type="SUPFAM" id="SSF103088">
    <property type="entry name" value="OmpA-like"/>
    <property type="match status" value="1"/>
</dbReference>
<evidence type="ECO:0000313" key="5">
    <source>
        <dbReference type="Proteomes" id="UP001055286"/>
    </source>
</evidence>
<evidence type="ECO:0000313" key="4">
    <source>
        <dbReference type="EMBL" id="GJD60116.1"/>
    </source>
</evidence>
<feature type="region of interest" description="Disordered" evidence="2">
    <location>
        <begin position="1"/>
        <end position="88"/>
    </location>
</feature>
<accession>A0AA37M2R8</accession>
<keyword evidence="5" id="KW-1185">Reference proteome</keyword>
<feature type="compositionally biased region" description="Basic and acidic residues" evidence="2">
    <location>
        <begin position="15"/>
        <end position="79"/>
    </location>
</feature>
<name>A0AA37M2R8_9HYPH</name>
<dbReference type="PROSITE" id="PS51123">
    <property type="entry name" value="OMPA_2"/>
    <property type="match status" value="1"/>
</dbReference>
<dbReference type="GO" id="GO:0016020">
    <property type="term" value="C:membrane"/>
    <property type="evidence" value="ECO:0007669"/>
    <property type="project" value="UniProtKB-UniRule"/>
</dbReference>
<dbReference type="InterPro" id="IPR050330">
    <property type="entry name" value="Bact_OuterMem_StrucFunc"/>
</dbReference>
<dbReference type="AlphaFoldDB" id="A0AA37M2R8"/>
<dbReference type="CDD" id="cd07185">
    <property type="entry name" value="OmpA_C-like"/>
    <property type="match status" value="1"/>
</dbReference>
<dbReference type="Pfam" id="PF00691">
    <property type="entry name" value="OmpA"/>
    <property type="match status" value="1"/>
</dbReference>
<evidence type="ECO:0000256" key="2">
    <source>
        <dbReference type="SAM" id="MobiDB-lite"/>
    </source>
</evidence>
<sequence>MPGRPFVPGGAGAPPDDRDDRGFDRRDPRNQDRRDLDRRDGDRRDGRDVDRRDFDRRDPDRRSFDDRGDLPGGYRRDAPDYVPGGFRRGDIDVRSYDDVRRARREFNENGRVVIREPGRVIVRDDDRYFLRHDETERFRLLDRDARIERRGRDTVTIIDRPGGTQVFTVVDDDGRLLRRYRRGPDGREVVLIDNSYAGPPRSIEQDVVVLPPPDIRIPRDRYVVEADTADEGAIYEALTAPPVAPVERRYTLDQVRYSPTLRARMRSVDIDTITFDTGSWQVTPDQARRLATIAAAINQAIQRNPQEVFLIEGYTDAVGADVDNLSLSDRRAQSVAEVLTRDFRVPPENLTTQGYGEQYLKVNTQGPARENRRVTVRRITPLIQQQAQQQR</sequence>
<reference evidence="4" key="2">
    <citation type="submission" date="2021-08" db="EMBL/GenBank/DDBJ databases">
        <authorList>
            <person name="Tani A."/>
            <person name="Ola A."/>
            <person name="Ogura Y."/>
            <person name="Katsura K."/>
            <person name="Hayashi T."/>
        </authorList>
    </citation>
    <scope>NUCLEOTIDE SEQUENCE</scope>
    <source>
        <strain evidence="4">JCM 32048</strain>
    </source>
</reference>
<proteinExistence type="predicted"/>
<comment type="caution">
    <text evidence="4">The sequence shown here is derived from an EMBL/GenBank/DDBJ whole genome shotgun (WGS) entry which is preliminary data.</text>
</comment>
<gene>
    <name evidence="4" type="primary">pal_2</name>
    <name evidence="4" type="ORF">MPEAHAMD_0251</name>
</gene>
<organism evidence="4 5">
    <name type="scientific">Methylobacterium frigidaeris</name>
    <dbReference type="NCBI Taxonomy" id="2038277"/>
    <lineage>
        <taxon>Bacteria</taxon>
        <taxon>Pseudomonadati</taxon>
        <taxon>Pseudomonadota</taxon>
        <taxon>Alphaproteobacteria</taxon>
        <taxon>Hyphomicrobiales</taxon>
        <taxon>Methylobacteriaceae</taxon>
        <taxon>Methylobacterium</taxon>
    </lineage>
</organism>